<accession>D6TS73</accession>
<organism evidence="1 2">
    <name type="scientific">Ktedonobacter racemifer DSM 44963</name>
    <dbReference type="NCBI Taxonomy" id="485913"/>
    <lineage>
        <taxon>Bacteria</taxon>
        <taxon>Bacillati</taxon>
        <taxon>Chloroflexota</taxon>
        <taxon>Ktedonobacteria</taxon>
        <taxon>Ktedonobacterales</taxon>
        <taxon>Ktedonobacteraceae</taxon>
        <taxon>Ktedonobacter</taxon>
    </lineage>
</organism>
<gene>
    <name evidence="1" type="ORF">Krac_7425</name>
</gene>
<proteinExistence type="predicted"/>
<reference evidence="1 2" key="1">
    <citation type="journal article" date="2011" name="Stand. Genomic Sci.">
        <title>Non-contiguous finished genome sequence and contextual data of the filamentous soil bacterium Ktedonobacter racemifer type strain (SOSP1-21).</title>
        <authorList>
            <person name="Chang Y.J."/>
            <person name="Land M."/>
            <person name="Hauser L."/>
            <person name="Chertkov O."/>
            <person name="Del Rio T.G."/>
            <person name="Nolan M."/>
            <person name="Copeland A."/>
            <person name="Tice H."/>
            <person name="Cheng J.F."/>
            <person name="Lucas S."/>
            <person name="Han C."/>
            <person name="Goodwin L."/>
            <person name="Pitluck S."/>
            <person name="Ivanova N."/>
            <person name="Ovchinikova G."/>
            <person name="Pati A."/>
            <person name="Chen A."/>
            <person name="Palaniappan K."/>
            <person name="Mavromatis K."/>
            <person name="Liolios K."/>
            <person name="Brettin T."/>
            <person name="Fiebig A."/>
            <person name="Rohde M."/>
            <person name="Abt B."/>
            <person name="Goker M."/>
            <person name="Detter J.C."/>
            <person name="Woyke T."/>
            <person name="Bristow J."/>
            <person name="Eisen J.A."/>
            <person name="Markowitz V."/>
            <person name="Hugenholtz P."/>
            <person name="Kyrpides N.C."/>
            <person name="Klenk H.P."/>
            <person name="Lapidus A."/>
        </authorList>
    </citation>
    <scope>NUCLEOTIDE SEQUENCE [LARGE SCALE GENOMIC DNA]</scope>
    <source>
        <strain evidence="2">DSM 44963</strain>
    </source>
</reference>
<protein>
    <submittedName>
        <fullName evidence="1">Uncharacterized protein</fullName>
    </submittedName>
</protein>
<name>D6TS73_KTERA</name>
<evidence type="ECO:0000313" key="1">
    <source>
        <dbReference type="EMBL" id="EFH86146.1"/>
    </source>
</evidence>
<comment type="caution">
    <text evidence="1">The sequence shown here is derived from an EMBL/GenBank/DDBJ whole genome shotgun (WGS) entry which is preliminary data.</text>
</comment>
<keyword evidence="2" id="KW-1185">Reference proteome</keyword>
<dbReference type="InParanoid" id="D6TS73"/>
<dbReference type="STRING" id="485913.Krac_7425"/>
<dbReference type="EMBL" id="ADVG01000002">
    <property type="protein sequence ID" value="EFH86146.1"/>
    <property type="molecule type" value="Genomic_DNA"/>
</dbReference>
<dbReference type="Proteomes" id="UP000004508">
    <property type="component" value="Unassembled WGS sequence"/>
</dbReference>
<sequence>MTDYRALWAQEARRDNLYINDSATFTKSAFEPKYASQSYVELVQVFRPGSHIAQICEPALFPVKHILAVNIRGRSTQADDRATK</sequence>
<dbReference type="AlphaFoldDB" id="D6TS73"/>
<evidence type="ECO:0000313" key="2">
    <source>
        <dbReference type="Proteomes" id="UP000004508"/>
    </source>
</evidence>